<keyword evidence="1" id="KW-1133">Transmembrane helix</keyword>
<evidence type="ECO:0000313" key="3">
    <source>
        <dbReference type="Proteomes" id="UP000640725"/>
    </source>
</evidence>
<evidence type="ECO:0000256" key="1">
    <source>
        <dbReference type="SAM" id="Phobius"/>
    </source>
</evidence>
<sequence length="159" mass="18455">MPNFPINDAIKNAVNSIIQDWINAHPFISWLMSHPGMGLILFVFLISLFSGFLQAISSLFKQGWLLILTSPFQLFQSSLIWISQWILNSGRPLNSEPRQSRLSQFLSTHPQRRIESLSLEQQERLIILLQHLEDIHQEQNQLLQEVSAILNLNRRSENQ</sequence>
<keyword evidence="1" id="KW-0812">Transmembrane</keyword>
<dbReference type="RefSeq" id="WP_193867580.1">
    <property type="nucleotide sequence ID" value="NZ_JADEWU010000002.1"/>
</dbReference>
<accession>A0ABR9U6L9</accession>
<protein>
    <recommendedName>
        <fullName evidence="4">DUF1003 domain-containing protein</fullName>
    </recommendedName>
</protein>
<keyword evidence="1" id="KW-0472">Membrane</keyword>
<dbReference type="Proteomes" id="UP000640725">
    <property type="component" value="Unassembled WGS sequence"/>
</dbReference>
<gene>
    <name evidence="2" type="ORF">IQ236_01115</name>
</gene>
<dbReference type="EMBL" id="JADEWU010000002">
    <property type="protein sequence ID" value="MBE9141821.1"/>
    <property type="molecule type" value="Genomic_DNA"/>
</dbReference>
<evidence type="ECO:0000313" key="2">
    <source>
        <dbReference type="EMBL" id="MBE9141821.1"/>
    </source>
</evidence>
<evidence type="ECO:0008006" key="4">
    <source>
        <dbReference type="Google" id="ProtNLM"/>
    </source>
</evidence>
<feature type="transmembrane region" description="Helical" evidence="1">
    <location>
        <begin position="36"/>
        <end position="56"/>
    </location>
</feature>
<comment type="caution">
    <text evidence="2">The sequence shown here is derived from an EMBL/GenBank/DDBJ whole genome shotgun (WGS) entry which is preliminary data.</text>
</comment>
<organism evidence="2 3">
    <name type="scientific">Planktothrix mougeotii LEGE 06226</name>
    <dbReference type="NCBI Taxonomy" id="1828728"/>
    <lineage>
        <taxon>Bacteria</taxon>
        <taxon>Bacillati</taxon>
        <taxon>Cyanobacteriota</taxon>
        <taxon>Cyanophyceae</taxon>
        <taxon>Oscillatoriophycideae</taxon>
        <taxon>Oscillatoriales</taxon>
        <taxon>Microcoleaceae</taxon>
        <taxon>Planktothrix</taxon>
    </lineage>
</organism>
<keyword evidence="3" id="KW-1185">Reference proteome</keyword>
<reference evidence="2 3" key="1">
    <citation type="submission" date="2020-10" db="EMBL/GenBank/DDBJ databases">
        <authorList>
            <person name="Castelo-Branco R."/>
            <person name="Eusebio N."/>
            <person name="Adriana R."/>
            <person name="Vieira A."/>
            <person name="Brugerolle De Fraissinette N."/>
            <person name="Rezende De Castro R."/>
            <person name="Schneider M.P."/>
            <person name="Vasconcelos V."/>
            <person name="Leao P.N."/>
        </authorList>
    </citation>
    <scope>NUCLEOTIDE SEQUENCE [LARGE SCALE GENOMIC DNA]</scope>
    <source>
        <strain evidence="2 3">LEGE 06226</strain>
    </source>
</reference>
<name>A0ABR9U6L9_9CYAN</name>
<proteinExistence type="predicted"/>